<dbReference type="GO" id="GO:0007165">
    <property type="term" value="P:signal transduction"/>
    <property type="evidence" value="ECO:0007669"/>
    <property type="project" value="InterPro"/>
</dbReference>
<dbReference type="Pfam" id="PF00620">
    <property type="entry name" value="RhoGAP"/>
    <property type="match status" value="1"/>
</dbReference>
<evidence type="ECO:0000313" key="4">
    <source>
        <dbReference type="EMBL" id="KAF8486273.1"/>
    </source>
</evidence>
<keyword evidence="5" id="KW-1185">Reference proteome</keyword>
<dbReference type="EMBL" id="WHVB01000002">
    <property type="protein sequence ID" value="KAF8486273.1"/>
    <property type="molecule type" value="Genomic_DNA"/>
</dbReference>
<accession>A0A9P5TDY0</accession>
<dbReference type="Gene3D" id="1.10.555.10">
    <property type="entry name" value="Rho GTPase activation protein"/>
    <property type="match status" value="1"/>
</dbReference>
<dbReference type="InterPro" id="IPR051025">
    <property type="entry name" value="RhoGAP"/>
</dbReference>
<dbReference type="GO" id="GO:0060237">
    <property type="term" value="P:regulation of fungal-type cell wall organization"/>
    <property type="evidence" value="ECO:0007669"/>
    <property type="project" value="TreeGrafter"/>
</dbReference>
<dbReference type="SUPFAM" id="SSF48350">
    <property type="entry name" value="GTPase activation domain, GAP"/>
    <property type="match status" value="1"/>
</dbReference>
<evidence type="ECO:0000259" key="3">
    <source>
        <dbReference type="PROSITE" id="PS50238"/>
    </source>
</evidence>
<dbReference type="GO" id="GO:0005938">
    <property type="term" value="C:cell cortex"/>
    <property type="evidence" value="ECO:0007669"/>
    <property type="project" value="TreeGrafter"/>
</dbReference>
<dbReference type="PANTHER" id="PTHR15228:SF25">
    <property type="entry name" value="F-BAR DOMAIN-CONTAINING PROTEIN"/>
    <property type="match status" value="1"/>
</dbReference>
<feature type="region of interest" description="Disordered" evidence="2">
    <location>
        <begin position="271"/>
        <end position="391"/>
    </location>
</feature>
<dbReference type="PROSITE" id="PS50238">
    <property type="entry name" value="RHOGAP"/>
    <property type="match status" value="1"/>
</dbReference>
<proteinExistence type="predicted"/>
<dbReference type="InterPro" id="IPR000198">
    <property type="entry name" value="RhoGAP_dom"/>
</dbReference>
<feature type="region of interest" description="Disordered" evidence="2">
    <location>
        <begin position="1"/>
        <end position="51"/>
    </location>
</feature>
<feature type="domain" description="Rho-GAP" evidence="3">
    <location>
        <begin position="72"/>
        <end position="269"/>
    </location>
</feature>
<dbReference type="Proteomes" id="UP000759537">
    <property type="component" value="Unassembled WGS sequence"/>
</dbReference>
<evidence type="ECO:0000313" key="5">
    <source>
        <dbReference type="Proteomes" id="UP000759537"/>
    </source>
</evidence>
<gene>
    <name evidence="4" type="ORF">DFH94DRAFT_178072</name>
</gene>
<evidence type="ECO:0000256" key="2">
    <source>
        <dbReference type="SAM" id="MobiDB-lite"/>
    </source>
</evidence>
<organism evidence="4 5">
    <name type="scientific">Russula ochroleuca</name>
    <dbReference type="NCBI Taxonomy" id="152965"/>
    <lineage>
        <taxon>Eukaryota</taxon>
        <taxon>Fungi</taxon>
        <taxon>Dikarya</taxon>
        <taxon>Basidiomycota</taxon>
        <taxon>Agaricomycotina</taxon>
        <taxon>Agaricomycetes</taxon>
        <taxon>Russulales</taxon>
        <taxon>Russulaceae</taxon>
        <taxon>Russula</taxon>
    </lineage>
</organism>
<dbReference type="InterPro" id="IPR008936">
    <property type="entry name" value="Rho_GTPase_activation_prot"/>
</dbReference>
<comment type="caution">
    <text evidence="4">The sequence shown here is derived from an EMBL/GenBank/DDBJ whole genome shotgun (WGS) entry which is preliminary data.</text>
</comment>
<feature type="compositionally biased region" description="Polar residues" evidence="2">
    <location>
        <begin position="348"/>
        <end position="357"/>
    </location>
</feature>
<dbReference type="PANTHER" id="PTHR15228">
    <property type="entry name" value="SPERMATHECAL PHYSIOLOGY VARIANT"/>
    <property type="match status" value="1"/>
</dbReference>
<protein>
    <submittedName>
        <fullName evidence="4">Rho GTPase activation protein</fullName>
    </submittedName>
</protein>
<name>A0A9P5TDY0_9AGAM</name>
<reference evidence="4" key="1">
    <citation type="submission" date="2019-10" db="EMBL/GenBank/DDBJ databases">
        <authorList>
            <consortium name="DOE Joint Genome Institute"/>
            <person name="Kuo A."/>
            <person name="Miyauchi S."/>
            <person name="Kiss E."/>
            <person name="Drula E."/>
            <person name="Kohler A."/>
            <person name="Sanchez-Garcia M."/>
            <person name="Andreopoulos B."/>
            <person name="Barry K.W."/>
            <person name="Bonito G."/>
            <person name="Buee M."/>
            <person name="Carver A."/>
            <person name="Chen C."/>
            <person name="Cichocki N."/>
            <person name="Clum A."/>
            <person name="Culley D."/>
            <person name="Crous P.W."/>
            <person name="Fauchery L."/>
            <person name="Girlanda M."/>
            <person name="Hayes R."/>
            <person name="Keri Z."/>
            <person name="LaButti K."/>
            <person name="Lipzen A."/>
            <person name="Lombard V."/>
            <person name="Magnuson J."/>
            <person name="Maillard F."/>
            <person name="Morin E."/>
            <person name="Murat C."/>
            <person name="Nolan M."/>
            <person name="Ohm R."/>
            <person name="Pangilinan J."/>
            <person name="Pereira M."/>
            <person name="Perotto S."/>
            <person name="Peter M."/>
            <person name="Riley R."/>
            <person name="Sitrit Y."/>
            <person name="Stielow B."/>
            <person name="Szollosi G."/>
            <person name="Zifcakova L."/>
            <person name="Stursova M."/>
            <person name="Spatafora J.W."/>
            <person name="Tedersoo L."/>
            <person name="Vaario L.-M."/>
            <person name="Yamada A."/>
            <person name="Yan M."/>
            <person name="Wang P."/>
            <person name="Xu J."/>
            <person name="Bruns T."/>
            <person name="Baldrian P."/>
            <person name="Vilgalys R."/>
            <person name="Henrissat B."/>
            <person name="Grigoriev I.V."/>
            <person name="Hibbett D."/>
            <person name="Nagy L.G."/>
            <person name="Martin F.M."/>
        </authorList>
    </citation>
    <scope>NUCLEOTIDE SEQUENCE</scope>
    <source>
        <strain evidence="4">Prilba</strain>
    </source>
</reference>
<sequence length="391" mass="43262">MATEHRDQRDGKPGLRTWWQHITTTQKPRPPASDHHARSVPSVQSLPQEYVPPPPGMVFGRPLKDSLRYASVQISTADASGRLYVWGYIPVVVAKCGLFLKENATEIEGTFRVNGSNKRMRELQAVFETPPRYGKSLDWKKENYTTHDVASVFRRYLTHLPEPVIPYDLYFPFRDAIAKPPYNQEVVITTYKRLIHSMPHANQYLLLYVLDLLSVFARKAEKNLMTAQNLAVIFRPGLMSHPSHELSPTEHRLSQDVLEFLIEHQDWFMLDTPPPPALPPAPSRSLTPPLSPGASVSVSDDEGPEGWRIIDRHPRVPASTSGGSGARVPPLSPSAAGKASPRIMRSRTVPSSRSGRPSTADGGAQRGTGASGSTPSPAVLRKARRASAQPT</sequence>
<dbReference type="SMART" id="SM00324">
    <property type="entry name" value="RhoGAP"/>
    <property type="match status" value="1"/>
</dbReference>
<keyword evidence="1" id="KW-0343">GTPase activation</keyword>
<dbReference type="AlphaFoldDB" id="A0A9P5TDY0"/>
<feature type="compositionally biased region" description="Basic and acidic residues" evidence="2">
    <location>
        <begin position="1"/>
        <end position="13"/>
    </location>
</feature>
<reference evidence="4" key="2">
    <citation type="journal article" date="2020" name="Nat. Commun.">
        <title>Large-scale genome sequencing of mycorrhizal fungi provides insights into the early evolution of symbiotic traits.</title>
        <authorList>
            <person name="Miyauchi S."/>
            <person name="Kiss E."/>
            <person name="Kuo A."/>
            <person name="Drula E."/>
            <person name="Kohler A."/>
            <person name="Sanchez-Garcia M."/>
            <person name="Morin E."/>
            <person name="Andreopoulos B."/>
            <person name="Barry K.W."/>
            <person name="Bonito G."/>
            <person name="Buee M."/>
            <person name="Carver A."/>
            <person name="Chen C."/>
            <person name="Cichocki N."/>
            <person name="Clum A."/>
            <person name="Culley D."/>
            <person name="Crous P.W."/>
            <person name="Fauchery L."/>
            <person name="Girlanda M."/>
            <person name="Hayes R.D."/>
            <person name="Keri Z."/>
            <person name="LaButti K."/>
            <person name="Lipzen A."/>
            <person name="Lombard V."/>
            <person name="Magnuson J."/>
            <person name="Maillard F."/>
            <person name="Murat C."/>
            <person name="Nolan M."/>
            <person name="Ohm R.A."/>
            <person name="Pangilinan J."/>
            <person name="Pereira M.F."/>
            <person name="Perotto S."/>
            <person name="Peter M."/>
            <person name="Pfister S."/>
            <person name="Riley R."/>
            <person name="Sitrit Y."/>
            <person name="Stielow J.B."/>
            <person name="Szollosi G."/>
            <person name="Zifcakova L."/>
            <person name="Stursova M."/>
            <person name="Spatafora J.W."/>
            <person name="Tedersoo L."/>
            <person name="Vaario L.M."/>
            <person name="Yamada A."/>
            <person name="Yan M."/>
            <person name="Wang P."/>
            <person name="Xu J."/>
            <person name="Bruns T."/>
            <person name="Baldrian P."/>
            <person name="Vilgalys R."/>
            <person name="Dunand C."/>
            <person name="Henrissat B."/>
            <person name="Grigoriev I.V."/>
            <person name="Hibbett D."/>
            <person name="Nagy L.G."/>
            <person name="Martin F.M."/>
        </authorList>
    </citation>
    <scope>NUCLEOTIDE SEQUENCE</scope>
    <source>
        <strain evidence="4">Prilba</strain>
    </source>
</reference>
<feature type="compositionally biased region" description="Pro residues" evidence="2">
    <location>
        <begin position="272"/>
        <end position="282"/>
    </location>
</feature>
<dbReference type="GO" id="GO:0005096">
    <property type="term" value="F:GTPase activator activity"/>
    <property type="evidence" value="ECO:0007669"/>
    <property type="project" value="UniProtKB-KW"/>
</dbReference>
<evidence type="ECO:0000256" key="1">
    <source>
        <dbReference type="ARBA" id="ARBA00022468"/>
    </source>
</evidence>
<dbReference type="OrthoDB" id="3196451at2759"/>